<dbReference type="Proteomes" id="UP001474120">
    <property type="component" value="Unassembled WGS sequence"/>
</dbReference>
<gene>
    <name evidence="1" type="ORF">AABB81_12870</name>
</gene>
<comment type="caution">
    <text evidence="1">The sequence shown here is derived from an EMBL/GenBank/DDBJ whole genome shotgun (WGS) entry which is preliminary data.</text>
</comment>
<name>A0ABU9L531_9FLAO</name>
<evidence type="ECO:0000313" key="1">
    <source>
        <dbReference type="EMBL" id="MEL4456794.1"/>
    </source>
</evidence>
<dbReference type="PROSITE" id="PS51257">
    <property type="entry name" value="PROKAR_LIPOPROTEIN"/>
    <property type="match status" value="1"/>
</dbReference>
<dbReference type="RefSeq" id="WP_342160959.1">
    <property type="nucleotide sequence ID" value="NZ_JBCDNA010000003.1"/>
</dbReference>
<evidence type="ECO:0008006" key="3">
    <source>
        <dbReference type="Google" id="ProtNLM"/>
    </source>
</evidence>
<protein>
    <recommendedName>
        <fullName evidence="3">Lipoprotein</fullName>
    </recommendedName>
</protein>
<reference evidence="1 2" key="1">
    <citation type="submission" date="2024-04" db="EMBL/GenBank/DDBJ databases">
        <title>whole genome sequencing of Lutimonas vermicola strain IMCC1616.</title>
        <authorList>
            <person name="Bae S.S."/>
        </authorList>
    </citation>
    <scope>NUCLEOTIDE SEQUENCE [LARGE SCALE GENOMIC DNA]</scope>
    <source>
        <strain evidence="1 2">IMCC1616</strain>
    </source>
</reference>
<dbReference type="EMBL" id="JBCDNA010000003">
    <property type="protein sequence ID" value="MEL4456794.1"/>
    <property type="molecule type" value="Genomic_DNA"/>
</dbReference>
<keyword evidence="2" id="KW-1185">Reference proteome</keyword>
<proteinExistence type="predicted"/>
<accession>A0ABU9L531</accession>
<organism evidence="1 2">
    <name type="scientific">Lutimonas vermicola</name>
    <dbReference type="NCBI Taxonomy" id="414288"/>
    <lineage>
        <taxon>Bacteria</taxon>
        <taxon>Pseudomonadati</taxon>
        <taxon>Bacteroidota</taxon>
        <taxon>Flavobacteriia</taxon>
        <taxon>Flavobacteriales</taxon>
        <taxon>Flavobacteriaceae</taxon>
        <taxon>Lutimonas</taxon>
    </lineage>
</organism>
<evidence type="ECO:0000313" key="2">
    <source>
        <dbReference type="Proteomes" id="UP001474120"/>
    </source>
</evidence>
<sequence length="151" mass="17272">MRNVLKYLSLLLFIFLQGCDNNDCEDLLCFTPPTSFVFEIVDKESGENLFTNGTYTPEQIEVLNTDDNSKRTFGFLSEDDINLIVIGSIGWETEVAKVVVKIAGEDILNLYVDTERASENCCSFSKYNEKRIDNAEYTLDKQSDIYTIYIE</sequence>